<organism evidence="1 2">
    <name type="scientific">Candidatus Uhrbacteria bacterium GW2011_GWD2_52_7</name>
    <dbReference type="NCBI Taxonomy" id="1618989"/>
    <lineage>
        <taxon>Bacteria</taxon>
        <taxon>Candidatus Uhriibacteriota</taxon>
    </lineage>
</organism>
<dbReference type="AlphaFoldDB" id="A0A0G1ZQ42"/>
<evidence type="ECO:0000313" key="1">
    <source>
        <dbReference type="EMBL" id="KKW30342.1"/>
    </source>
</evidence>
<comment type="caution">
    <text evidence="1">The sequence shown here is derived from an EMBL/GenBank/DDBJ whole genome shotgun (WGS) entry which is preliminary data.</text>
</comment>
<evidence type="ECO:0000313" key="2">
    <source>
        <dbReference type="Proteomes" id="UP000034846"/>
    </source>
</evidence>
<name>A0A0G1ZQ42_9BACT</name>
<proteinExistence type="predicted"/>
<dbReference type="Proteomes" id="UP000034846">
    <property type="component" value="Unassembled WGS sequence"/>
</dbReference>
<dbReference type="EMBL" id="LCRD01000014">
    <property type="protein sequence ID" value="KKW30342.1"/>
    <property type="molecule type" value="Genomic_DNA"/>
</dbReference>
<gene>
    <name evidence="1" type="ORF">UY72_C0014G0004</name>
</gene>
<accession>A0A0G1ZQ42</accession>
<sequence>MAHPHQHLLEEFKISIDRLVPLTPAEISTEAHQLYDELAKNEQATEQQIQQALIHVGRKEFPYRKAYVELCASDEEQRMQTLIFDRLEPEVKTKIEAMTQHGVHVLDYVNSKLFEEQLSSDERYQVEQAILLAHDDLNKQCDDRASKRKQTFEELVAKWKAEEEKVQALIDQLKAMGERDAKWADEIRGKAEQLEEGWSITERDPQEEEIRKEIEYYAAVLDEEETEVLV</sequence>
<protein>
    <submittedName>
        <fullName evidence="1">Uncharacterized protein</fullName>
    </submittedName>
</protein>
<reference evidence="1 2" key="1">
    <citation type="journal article" date="2015" name="Nature">
        <title>rRNA introns, odd ribosomes, and small enigmatic genomes across a large radiation of phyla.</title>
        <authorList>
            <person name="Brown C.T."/>
            <person name="Hug L.A."/>
            <person name="Thomas B.C."/>
            <person name="Sharon I."/>
            <person name="Castelle C.J."/>
            <person name="Singh A."/>
            <person name="Wilkins M.J."/>
            <person name="Williams K.H."/>
            <person name="Banfield J.F."/>
        </authorList>
    </citation>
    <scope>NUCLEOTIDE SEQUENCE [LARGE SCALE GENOMIC DNA]</scope>
</reference>